<sequence length="680" mass="78140">PSRQLFPSLNDEQWQAVSFNVQSRTQILAGPGTGKTRTLTSRVSYLLRLGVRPENIIVTTFTKKAATEMRERITQLGHNDETINRLKIGTFHYICFRFLKIFGKMIGLSPKVTIADTKDRDDLMKRLLQDPKMEQLLDEVMAKDYKRHFIKYKVTKGVRVYDVDHTTNKISELMSKGVTSVQYAAMADNNRCLSIVYTGYIDLLTASEKLDFDTMLLYTVDLLKQQPQLVDNIEHLLVDEYQDTNPVQLELIYLLAQKSSNITVVGDPDQSIYGFRSADPENFDKMRLYYRDTKILFLQKNYRSTHGILELSTALIQQDTKRVSSERRLIGQVGIDKLRPVYMVKEDDEYFESRFIALNSKGLVEKVGGLFTYNDISILVRSSARMRLIENELNKKAIPYVVVGGLRFWERHEIRVLVDYLRVIYSDFDNLALARILNVPKRGIGDASVKQLKDYEQFGKENMFQLLEYLSDPVHESRKFCLADGQCFNLRPSLRQSILSFVSIINSCRSILEEEDTNGQGQILKMLEFLLSRLQFEKYIKENFPDNYESRIENIKEISKQFEDLLKGGNIKDGFDDFNGLEEESDLRPDSTVTNSSIVLLEQFFTTVNLNAAVDNSPDTSTPAITISTIHASKGLEWPVVYVASCINGVIPHKLSEDMSEERRILFVAMTRARILLYVT</sequence>
<dbReference type="EC" id="5.6.2.4" evidence="9"/>
<evidence type="ECO:0000256" key="4">
    <source>
        <dbReference type="ARBA" id="ARBA00022806"/>
    </source>
</evidence>
<dbReference type="GO" id="GO:0003677">
    <property type="term" value="F:DNA binding"/>
    <property type="evidence" value="ECO:0007669"/>
    <property type="project" value="UniProtKB-KW"/>
</dbReference>
<evidence type="ECO:0000256" key="5">
    <source>
        <dbReference type="ARBA" id="ARBA00022840"/>
    </source>
</evidence>
<dbReference type="InterPro" id="IPR013986">
    <property type="entry name" value="DExx_box_DNA_helicase_dom_sf"/>
</dbReference>
<keyword evidence="7" id="KW-0413">Isomerase</keyword>
<evidence type="ECO:0000256" key="8">
    <source>
        <dbReference type="ARBA" id="ARBA00034617"/>
    </source>
</evidence>
<proteinExistence type="inferred from homology"/>
<evidence type="ECO:0000256" key="6">
    <source>
        <dbReference type="ARBA" id="ARBA00023125"/>
    </source>
</evidence>
<evidence type="ECO:0000256" key="11">
    <source>
        <dbReference type="PROSITE-ProRule" id="PRU00560"/>
    </source>
</evidence>
<evidence type="ECO:0000313" key="15">
    <source>
        <dbReference type="Proteomes" id="UP000095009"/>
    </source>
</evidence>
<comment type="catalytic activity">
    <reaction evidence="8">
        <text>Couples ATP hydrolysis with the unwinding of duplex DNA by translocating in the 3'-5' direction.</text>
        <dbReference type="EC" id="5.6.2.4"/>
    </reaction>
</comment>
<dbReference type="SUPFAM" id="SSF52540">
    <property type="entry name" value="P-loop containing nucleoside triphosphate hydrolases"/>
    <property type="match status" value="1"/>
</dbReference>
<evidence type="ECO:0000256" key="3">
    <source>
        <dbReference type="ARBA" id="ARBA00022801"/>
    </source>
</evidence>
<dbReference type="AlphaFoldDB" id="A0A1E3PIX6"/>
<dbReference type="PROSITE" id="PS51217">
    <property type="entry name" value="UVRD_HELICASE_CTER"/>
    <property type="match status" value="1"/>
</dbReference>
<dbReference type="STRING" id="857566.A0A1E3PIX6"/>
<dbReference type="GO" id="GO:0000725">
    <property type="term" value="P:recombinational repair"/>
    <property type="evidence" value="ECO:0007669"/>
    <property type="project" value="TreeGrafter"/>
</dbReference>
<evidence type="ECO:0000259" key="13">
    <source>
        <dbReference type="PROSITE" id="PS51217"/>
    </source>
</evidence>
<dbReference type="CDD" id="cd17932">
    <property type="entry name" value="DEXQc_UvrD"/>
    <property type="match status" value="1"/>
</dbReference>
<organism evidence="14 15">
    <name type="scientific">Nadsonia fulvescens var. elongata DSM 6958</name>
    <dbReference type="NCBI Taxonomy" id="857566"/>
    <lineage>
        <taxon>Eukaryota</taxon>
        <taxon>Fungi</taxon>
        <taxon>Dikarya</taxon>
        <taxon>Ascomycota</taxon>
        <taxon>Saccharomycotina</taxon>
        <taxon>Dipodascomycetes</taxon>
        <taxon>Dipodascales</taxon>
        <taxon>Dipodascales incertae sedis</taxon>
        <taxon>Nadsonia</taxon>
    </lineage>
</organism>
<dbReference type="Pfam" id="PF00580">
    <property type="entry name" value="UvrD-helicase"/>
    <property type="match status" value="1"/>
</dbReference>
<protein>
    <recommendedName>
        <fullName evidence="9">DNA 3'-5' helicase</fullName>
        <ecNumber evidence="9">5.6.2.4</ecNumber>
    </recommendedName>
</protein>
<feature type="domain" description="UvrD-like helicase C-terminal" evidence="13">
    <location>
        <begin position="306"/>
        <end position="635"/>
    </location>
</feature>
<evidence type="ECO:0000256" key="2">
    <source>
        <dbReference type="ARBA" id="ARBA00022741"/>
    </source>
</evidence>
<feature type="domain" description="UvrD-like helicase ATP-binding" evidence="12">
    <location>
        <begin position="8"/>
        <end position="305"/>
    </location>
</feature>
<dbReference type="GO" id="GO:0016787">
    <property type="term" value="F:hydrolase activity"/>
    <property type="evidence" value="ECO:0007669"/>
    <property type="project" value="UniProtKB-UniRule"/>
</dbReference>
<gene>
    <name evidence="14" type="ORF">NADFUDRAFT_10623</name>
</gene>
<dbReference type="PROSITE" id="PS51198">
    <property type="entry name" value="UVRD_HELICASE_ATP_BIND"/>
    <property type="match status" value="1"/>
</dbReference>
<keyword evidence="5 11" id="KW-0067">ATP-binding</keyword>
<dbReference type="PANTHER" id="PTHR11070:SF2">
    <property type="entry name" value="ATP-DEPENDENT DNA HELICASE SRS2"/>
    <property type="match status" value="1"/>
</dbReference>
<keyword evidence="6" id="KW-0238">DNA-binding</keyword>
<keyword evidence="3 11" id="KW-0378">Hydrolase</keyword>
<dbReference type="GO" id="GO:0005634">
    <property type="term" value="C:nucleus"/>
    <property type="evidence" value="ECO:0007669"/>
    <property type="project" value="TreeGrafter"/>
</dbReference>
<feature type="non-terminal residue" evidence="14">
    <location>
        <position position="680"/>
    </location>
</feature>
<dbReference type="PANTHER" id="PTHR11070">
    <property type="entry name" value="UVRD / RECB / PCRA DNA HELICASE FAMILY MEMBER"/>
    <property type="match status" value="1"/>
</dbReference>
<keyword evidence="2 11" id="KW-0547">Nucleotide-binding</keyword>
<evidence type="ECO:0000256" key="9">
    <source>
        <dbReference type="ARBA" id="ARBA00034808"/>
    </source>
</evidence>
<reference evidence="14 15" key="1">
    <citation type="journal article" date="2016" name="Proc. Natl. Acad. Sci. U.S.A.">
        <title>Comparative genomics of biotechnologically important yeasts.</title>
        <authorList>
            <person name="Riley R."/>
            <person name="Haridas S."/>
            <person name="Wolfe K.H."/>
            <person name="Lopes M.R."/>
            <person name="Hittinger C.T."/>
            <person name="Goeker M."/>
            <person name="Salamov A.A."/>
            <person name="Wisecaver J.H."/>
            <person name="Long T.M."/>
            <person name="Calvey C.H."/>
            <person name="Aerts A.L."/>
            <person name="Barry K.W."/>
            <person name="Choi C."/>
            <person name="Clum A."/>
            <person name="Coughlan A.Y."/>
            <person name="Deshpande S."/>
            <person name="Douglass A.P."/>
            <person name="Hanson S.J."/>
            <person name="Klenk H.-P."/>
            <person name="LaButti K.M."/>
            <person name="Lapidus A."/>
            <person name="Lindquist E.A."/>
            <person name="Lipzen A.M."/>
            <person name="Meier-Kolthoff J.P."/>
            <person name="Ohm R.A."/>
            <person name="Otillar R.P."/>
            <person name="Pangilinan J.L."/>
            <person name="Peng Y."/>
            <person name="Rokas A."/>
            <person name="Rosa C.A."/>
            <person name="Scheuner C."/>
            <person name="Sibirny A.A."/>
            <person name="Slot J.C."/>
            <person name="Stielow J.B."/>
            <person name="Sun H."/>
            <person name="Kurtzman C.P."/>
            <person name="Blackwell M."/>
            <person name="Grigoriev I.V."/>
            <person name="Jeffries T.W."/>
        </authorList>
    </citation>
    <scope>NUCLEOTIDE SEQUENCE [LARGE SCALE GENOMIC DNA]</scope>
    <source>
        <strain evidence="14 15">DSM 6958</strain>
    </source>
</reference>
<dbReference type="InterPro" id="IPR000212">
    <property type="entry name" value="DNA_helicase_UvrD/REP"/>
</dbReference>
<dbReference type="Proteomes" id="UP000095009">
    <property type="component" value="Unassembled WGS sequence"/>
</dbReference>
<dbReference type="InterPro" id="IPR027417">
    <property type="entry name" value="P-loop_NTPase"/>
</dbReference>
<evidence type="ECO:0000313" key="14">
    <source>
        <dbReference type="EMBL" id="ODQ65250.1"/>
    </source>
</evidence>
<evidence type="ECO:0000256" key="1">
    <source>
        <dbReference type="ARBA" id="ARBA00009922"/>
    </source>
</evidence>
<evidence type="ECO:0000256" key="10">
    <source>
        <dbReference type="ARBA" id="ARBA00048988"/>
    </source>
</evidence>
<comment type="similarity">
    <text evidence="1">Belongs to the helicase family. UvrD subfamily.</text>
</comment>
<feature type="non-terminal residue" evidence="14">
    <location>
        <position position="1"/>
    </location>
</feature>
<dbReference type="InterPro" id="IPR014017">
    <property type="entry name" value="DNA_helicase_UvrD-like_C"/>
</dbReference>
<dbReference type="EMBL" id="KV454410">
    <property type="protein sequence ID" value="ODQ65250.1"/>
    <property type="molecule type" value="Genomic_DNA"/>
</dbReference>
<comment type="catalytic activity">
    <reaction evidence="10">
        <text>ATP + H2O = ADP + phosphate + H(+)</text>
        <dbReference type="Rhea" id="RHEA:13065"/>
        <dbReference type="ChEBI" id="CHEBI:15377"/>
        <dbReference type="ChEBI" id="CHEBI:15378"/>
        <dbReference type="ChEBI" id="CHEBI:30616"/>
        <dbReference type="ChEBI" id="CHEBI:43474"/>
        <dbReference type="ChEBI" id="CHEBI:456216"/>
        <dbReference type="EC" id="5.6.2.4"/>
    </reaction>
</comment>
<feature type="binding site" evidence="11">
    <location>
        <begin position="29"/>
        <end position="36"/>
    </location>
    <ligand>
        <name>ATP</name>
        <dbReference type="ChEBI" id="CHEBI:30616"/>
    </ligand>
</feature>
<dbReference type="Pfam" id="PF13361">
    <property type="entry name" value="UvrD_C"/>
    <property type="match status" value="1"/>
</dbReference>
<dbReference type="Gene3D" id="1.10.10.160">
    <property type="match status" value="1"/>
</dbReference>
<name>A0A1E3PIX6_9ASCO</name>
<dbReference type="OrthoDB" id="1470711at2759"/>
<evidence type="ECO:0000256" key="7">
    <source>
        <dbReference type="ARBA" id="ARBA00023235"/>
    </source>
</evidence>
<dbReference type="GO" id="GO:0005524">
    <property type="term" value="F:ATP binding"/>
    <property type="evidence" value="ECO:0007669"/>
    <property type="project" value="UniProtKB-UniRule"/>
</dbReference>
<accession>A0A1E3PIX6</accession>
<evidence type="ECO:0000259" key="12">
    <source>
        <dbReference type="PROSITE" id="PS51198"/>
    </source>
</evidence>
<dbReference type="GO" id="GO:0043138">
    <property type="term" value="F:3'-5' DNA helicase activity"/>
    <property type="evidence" value="ECO:0007669"/>
    <property type="project" value="UniProtKB-EC"/>
</dbReference>
<keyword evidence="4 11" id="KW-0347">Helicase</keyword>
<dbReference type="Gene3D" id="1.10.486.10">
    <property type="entry name" value="PCRA, domain 4"/>
    <property type="match status" value="1"/>
</dbReference>
<keyword evidence="15" id="KW-1185">Reference proteome</keyword>
<dbReference type="Gene3D" id="3.40.50.300">
    <property type="entry name" value="P-loop containing nucleotide triphosphate hydrolases"/>
    <property type="match status" value="2"/>
</dbReference>
<dbReference type="InterPro" id="IPR014016">
    <property type="entry name" value="UvrD-like_ATP-bd"/>
</dbReference>